<feature type="domain" description="Glycoside hydrolase family 2 immunoglobulin-like beta-sandwich" evidence="5">
    <location>
        <begin position="239"/>
        <end position="328"/>
    </location>
</feature>
<dbReference type="PANTHER" id="PTHR42732">
    <property type="entry name" value="BETA-GALACTOSIDASE"/>
    <property type="match status" value="1"/>
</dbReference>
<sequence>MLKSLVLLLPLLGAFAQLPKNGGLTDERPSYENPEDAVYKLVEPKLRTPWTEAVAAKPETAWEEYPRPQLRRDEWLNLNGVWEFQTAANREEVSDVPVNQTLNQRILVPFCIESGLSGIAIQSVDSWYRTTFEVPEAFGNNTVVLHFGAVDHEATVFVNGEEVGKHVGGWDKFAFDITSYLQDGANELILFVHDPTDGHGENPPVGKQRTEPSHIFYTPCSGIWQTVSIESVPSGDFITNVDIRSSADGTVNATISTSEADASSPVKIEIHDRADITQVIFSAEGTANEFFTFTVDPLPELWSPESPNLYDITITVGNDVVKSYTGFRTVERKVVDGVQRFVLNGKPVYQFGPLDQGYWPDGLMSPPSYEAMVFDVEYLKDLGFNFLRKHIKVEPDLFYWATDKLGIMVMQDMPSMEAVPNDADQAEWERQMDIMVKSHLSFPSILSFVIYNEGWGQQDSGPEIYLTPRLQSILAGHQLINSVSGWHDHHFRRSGLNIGDFHDNHHYSTPQCGSPFISLPGVPYNNERIGFQGEFGGVGVNTTIEHLWNDERAIREIDQTYEIDANVEIWNYRALRVIEELREQTELFDCNGGVYTQTTDVEGEVNGFLTYDRAEDHVDHEKWKAAIQALYDTFEAKLAAAKRQ</sequence>
<dbReference type="OrthoDB" id="408320at2759"/>
<dbReference type="Proteomes" id="UP000305067">
    <property type="component" value="Unassembled WGS sequence"/>
</dbReference>
<gene>
    <name evidence="7" type="ORF">BDV98DRAFT_412577</name>
</gene>
<dbReference type="SUPFAM" id="SSF51445">
    <property type="entry name" value="(Trans)glycosidases"/>
    <property type="match status" value="1"/>
</dbReference>
<dbReference type="GO" id="GO:0005975">
    <property type="term" value="P:carbohydrate metabolic process"/>
    <property type="evidence" value="ECO:0007669"/>
    <property type="project" value="InterPro"/>
</dbReference>
<dbReference type="InterPro" id="IPR013783">
    <property type="entry name" value="Ig-like_fold"/>
</dbReference>
<dbReference type="Gene3D" id="2.60.120.260">
    <property type="entry name" value="Galactose-binding domain-like"/>
    <property type="match status" value="1"/>
</dbReference>
<organism evidence="7 8">
    <name type="scientific">Pterulicium gracile</name>
    <dbReference type="NCBI Taxonomy" id="1884261"/>
    <lineage>
        <taxon>Eukaryota</taxon>
        <taxon>Fungi</taxon>
        <taxon>Dikarya</taxon>
        <taxon>Basidiomycota</taxon>
        <taxon>Agaricomycotina</taxon>
        <taxon>Agaricomycetes</taxon>
        <taxon>Agaricomycetidae</taxon>
        <taxon>Agaricales</taxon>
        <taxon>Pleurotineae</taxon>
        <taxon>Pterulaceae</taxon>
        <taxon>Pterulicium</taxon>
    </lineage>
</organism>
<comment type="similarity">
    <text evidence="1">Belongs to the glycosyl hydrolase 2 family.</text>
</comment>
<evidence type="ECO:0000259" key="5">
    <source>
        <dbReference type="Pfam" id="PF00703"/>
    </source>
</evidence>
<feature type="domain" description="Glycosyl hydrolases family 2 sugar binding" evidence="6">
    <location>
        <begin position="117"/>
        <end position="198"/>
    </location>
</feature>
<reference evidence="7 8" key="1">
    <citation type="journal article" date="2019" name="Nat. Ecol. Evol.">
        <title>Megaphylogeny resolves global patterns of mushroom evolution.</title>
        <authorList>
            <person name="Varga T."/>
            <person name="Krizsan K."/>
            <person name="Foldi C."/>
            <person name="Dima B."/>
            <person name="Sanchez-Garcia M."/>
            <person name="Sanchez-Ramirez S."/>
            <person name="Szollosi G.J."/>
            <person name="Szarkandi J.G."/>
            <person name="Papp V."/>
            <person name="Albert L."/>
            <person name="Andreopoulos W."/>
            <person name="Angelini C."/>
            <person name="Antonin V."/>
            <person name="Barry K.W."/>
            <person name="Bougher N.L."/>
            <person name="Buchanan P."/>
            <person name="Buyck B."/>
            <person name="Bense V."/>
            <person name="Catcheside P."/>
            <person name="Chovatia M."/>
            <person name="Cooper J."/>
            <person name="Damon W."/>
            <person name="Desjardin D."/>
            <person name="Finy P."/>
            <person name="Geml J."/>
            <person name="Haridas S."/>
            <person name="Hughes K."/>
            <person name="Justo A."/>
            <person name="Karasinski D."/>
            <person name="Kautmanova I."/>
            <person name="Kiss B."/>
            <person name="Kocsube S."/>
            <person name="Kotiranta H."/>
            <person name="LaButti K.M."/>
            <person name="Lechner B.E."/>
            <person name="Liimatainen K."/>
            <person name="Lipzen A."/>
            <person name="Lukacs Z."/>
            <person name="Mihaltcheva S."/>
            <person name="Morgado L.N."/>
            <person name="Niskanen T."/>
            <person name="Noordeloos M.E."/>
            <person name="Ohm R.A."/>
            <person name="Ortiz-Santana B."/>
            <person name="Ovrebo C."/>
            <person name="Racz N."/>
            <person name="Riley R."/>
            <person name="Savchenko A."/>
            <person name="Shiryaev A."/>
            <person name="Soop K."/>
            <person name="Spirin V."/>
            <person name="Szebenyi C."/>
            <person name="Tomsovsky M."/>
            <person name="Tulloss R.E."/>
            <person name="Uehling J."/>
            <person name="Grigoriev I.V."/>
            <person name="Vagvolgyi C."/>
            <person name="Papp T."/>
            <person name="Martin F.M."/>
            <person name="Miettinen O."/>
            <person name="Hibbett D.S."/>
            <person name="Nagy L.G."/>
        </authorList>
    </citation>
    <scope>NUCLEOTIDE SEQUENCE [LARGE SCALE GENOMIC DNA]</scope>
    <source>
        <strain evidence="7 8">CBS 309.79</strain>
    </source>
</reference>
<dbReference type="Gene3D" id="2.60.40.10">
    <property type="entry name" value="Immunoglobulins"/>
    <property type="match status" value="1"/>
</dbReference>
<dbReference type="SUPFAM" id="SSF49303">
    <property type="entry name" value="beta-Galactosidase/glucuronidase domain"/>
    <property type="match status" value="1"/>
</dbReference>
<protein>
    <submittedName>
        <fullName evidence="7">Glycoside hydrolase family 2 protein</fullName>
    </submittedName>
</protein>
<keyword evidence="4" id="KW-0732">Signal</keyword>
<evidence type="ECO:0000313" key="7">
    <source>
        <dbReference type="EMBL" id="TFL03017.1"/>
    </source>
</evidence>
<name>A0A5C3QN57_9AGAR</name>
<dbReference type="InterPro" id="IPR006102">
    <property type="entry name" value="Ig-like_GH2"/>
</dbReference>
<proteinExistence type="inferred from homology"/>
<evidence type="ECO:0000256" key="4">
    <source>
        <dbReference type="SAM" id="SignalP"/>
    </source>
</evidence>
<dbReference type="EMBL" id="ML178821">
    <property type="protein sequence ID" value="TFL03017.1"/>
    <property type="molecule type" value="Genomic_DNA"/>
</dbReference>
<accession>A0A5C3QN57</accession>
<dbReference type="InterPro" id="IPR008979">
    <property type="entry name" value="Galactose-bd-like_sf"/>
</dbReference>
<evidence type="ECO:0000256" key="3">
    <source>
        <dbReference type="ARBA" id="ARBA00023295"/>
    </source>
</evidence>
<dbReference type="Pfam" id="PF02837">
    <property type="entry name" value="Glyco_hydro_2_N"/>
    <property type="match status" value="1"/>
</dbReference>
<dbReference type="PANTHER" id="PTHR42732:SF2">
    <property type="entry name" value="BETA-MANNOSIDASE"/>
    <property type="match status" value="1"/>
</dbReference>
<keyword evidence="3" id="KW-0326">Glycosidase</keyword>
<evidence type="ECO:0000256" key="1">
    <source>
        <dbReference type="ARBA" id="ARBA00007401"/>
    </source>
</evidence>
<dbReference type="InterPro" id="IPR006104">
    <property type="entry name" value="Glyco_hydro_2_N"/>
</dbReference>
<dbReference type="InterPro" id="IPR017853">
    <property type="entry name" value="GH"/>
</dbReference>
<evidence type="ECO:0000259" key="6">
    <source>
        <dbReference type="Pfam" id="PF02837"/>
    </source>
</evidence>
<dbReference type="SUPFAM" id="SSF49785">
    <property type="entry name" value="Galactose-binding domain-like"/>
    <property type="match status" value="1"/>
</dbReference>
<dbReference type="Gene3D" id="3.20.20.80">
    <property type="entry name" value="Glycosidases"/>
    <property type="match status" value="1"/>
</dbReference>
<dbReference type="AlphaFoldDB" id="A0A5C3QN57"/>
<dbReference type="STRING" id="1884261.A0A5C3QN57"/>
<evidence type="ECO:0000313" key="8">
    <source>
        <dbReference type="Proteomes" id="UP000305067"/>
    </source>
</evidence>
<keyword evidence="2 7" id="KW-0378">Hydrolase</keyword>
<feature type="chain" id="PRO_5022775153" evidence="4">
    <location>
        <begin position="17"/>
        <end position="644"/>
    </location>
</feature>
<keyword evidence="8" id="KW-1185">Reference proteome</keyword>
<dbReference type="GO" id="GO:0004553">
    <property type="term" value="F:hydrolase activity, hydrolyzing O-glycosyl compounds"/>
    <property type="evidence" value="ECO:0007669"/>
    <property type="project" value="InterPro"/>
</dbReference>
<dbReference type="InterPro" id="IPR036156">
    <property type="entry name" value="Beta-gal/glucu_dom_sf"/>
</dbReference>
<dbReference type="InterPro" id="IPR051913">
    <property type="entry name" value="GH2_Domain-Containing"/>
</dbReference>
<dbReference type="Pfam" id="PF00703">
    <property type="entry name" value="Glyco_hydro_2"/>
    <property type="match status" value="1"/>
</dbReference>
<evidence type="ECO:0000256" key="2">
    <source>
        <dbReference type="ARBA" id="ARBA00022801"/>
    </source>
</evidence>
<feature type="signal peptide" evidence="4">
    <location>
        <begin position="1"/>
        <end position="16"/>
    </location>
</feature>